<feature type="compositionally biased region" description="Basic and acidic residues" evidence="5">
    <location>
        <begin position="58"/>
        <end position="91"/>
    </location>
</feature>
<keyword evidence="3" id="KW-0677">Repeat</keyword>
<feature type="compositionally biased region" description="Low complexity" evidence="5">
    <location>
        <begin position="329"/>
        <end position="346"/>
    </location>
</feature>
<reference evidence="8 9" key="1">
    <citation type="journal article" date="2024" name="Nat. Commun.">
        <title>Phylogenomics reveals the evolutionary origins of lichenization in chlorophyte algae.</title>
        <authorList>
            <person name="Puginier C."/>
            <person name="Libourel C."/>
            <person name="Otte J."/>
            <person name="Skaloud P."/>
            <person name="Haon M."/>
            <person name="Grisel S."/>
            <person name="Petersen M."/>
            <person name="Berrin J.G."/>
            <person name="Delaux P.M."/>
            <person name="Dal Grande F."/>
            <person name="Keller J."/>
        </authorList>
    </citation>
    <scope>NUCLEOTIDE SEQUENCE [LARGE SCALE GENOMIC DNA]</scope>
    <source>
        <strain evidence="8 9">SAG 2043</strain>
    </source>
</reference>
<keyword evidence="4" id="KW-0539">Nucleus</keyword>
<feature type="compositionally biased region" description="Basic and acidic residues" evidence="5">
    <location>
        <begin position="634"/>
        <end position="648"/>
    </location>
</feature>
<evidence type="ECO:0000256" key="3">
    <source>
        <dbReference type="ARBA" id="ARBA00022737"/>
    </source>
</evidence>
<comment type="subcellular location">
    <subcellularLocation>
        <location evidence="1">Nucleus</location>
    </subcellularLocation>
</comment>
<feature type="region of interest" description="Disordered" evidence="5">
    <location>
        <begin position="629"/>
        <end position="660"/>
    </location>
</feature>
<feature type="domain" description="RED-like N-terminal" evidence="7">
    <location>
        <begin position="63"/>
        <end position="263"/>
    </location>
</feature>
<feature type="region of interest" description="Disordered" evidence="5">
    <location>
        <begin position="329"/>
        <end position="444"/>
    </location>
</feature>
<dbReference type="Proteomes" id="UP001489004">
    <property type="component" value="Unassembled WGS sequence"/>
</dbReference>
<evidence type="ECO:0000256" key="5">
    <source>
        <dbReference type="SAM" id="MobiDB-lite"/>
    </source>
</evidence>
<dbReference type="Pfam" id="PF07807">
    <property type="entry name" value="RED_C"/>
    <property type="match status" value="1"/>
</dbReference>
<feature type="compositionally biased region" description="Pro residues" evidence="5">
    <location>
        <begin position="386"/>
        <end position="417"/>
    </location>
</feature>
<comment type="caution">
    <text evidence="8">The sequence shown here is derived from an EMBL/GenBank/DDBJ whole genome shotgun (WGS) entry which is preliminary data.</text>
</comment>
<dbReference type="PANTHER" id="PTHR12765">
    <property type="entry name" value="RED PROTEIN IK FACTOR CYTOKINE IK"/>
    <property type="match status" value="1"/>
</dbReference>
<evidence type="ECO:0000256" key="2">
    <source>
        <dbReference type="ARBA" id="ARBA00006660"/>
    </source>
</evidence>
<feature type="compositionally biased region" description="Basic and acidic residues" evidence="5">
    <location>
        <begin position="23"/>
        <end position="34"/>
    </location>
</feature>
<dbReference type="GO" id="GO:0005634">
    <property type="term" value="C:nucleus"/>
    <property type="evidence" value="ECO:0007669"/>
    <property type="project" value="UniProtKB-SubCell"/>
</dbReference>
<evidence type="ECO:0000256" key="1">
    <source>
        <dbReference type="ARBA" id="ARBA00004123"/>
    </source>
</evidence>
<proteinExistence type="inferred from homology"/>
<feature type="compositionally biased region" description="Acidic residues" evidence="5">
    <location>
        <begin position="371"/>
        <end position="383"/>
    </location>
</feature>
<evidence type="ECO:0000313" key="8">
    <source>
        <dbReference type="EMBL" id="KAK9810192.1"/>
    </source>
</evidence>
<dbReference type="Pfam" id="PF07808">
    <property type="entry name" value="RED_N"/>
    <property type="match status" value="1"/>
</dbReference>
<feature type="domain" description="Protein RED C-terminal" evidence="6">
    <location>
        <begin position="532"/>
        <end position="636"/>
    </location>
</feature>
<feature type="region of interest" description="Disordered" evidence="5">
    <location>
        <begin position="277"/>
        <end position="311"/>
    </location>
</feature>
<evidence type="ECO:0000256" key="4">
    <source>
        <dbReference type="ARBA" id="ARBA00023242"/>
    </source>
</evidence>
<protein>
    <recommendedName>
        <fullName evidence="10">RED-like N-terminal domain-containing protein</fullName>
    </recommendedName>
</protein>
<evidence type="ECO:0008006" key="10">
    <source>
        <dbReference type="Google" id="ProtNLM"/>
    </source>
</evidence>
<name>A0AAW1PQC0_9CHLO</name>
<evidence type="ECO:0000259" key="7">
    <source>
        <dbReference type="Pfam" id="PF07808"/>
    </source>
</evidence>
<dbReference type="InterPro" id="IPR012916">
    <property type="entry name" value="RED_N"/>
</dbReference>
<gene>
    <name evidence="8" type="ORF">WJX72_006465</name>
</gene>
<dbReference type="EMBL" id="JALJOR010000010">
    <property type="protein sequence ID" value="KAK9810192.1"/>
    <property type="molecule type" value="Genomic_DNA"/>
</dbReference>
<dbReference type="AlphaFoldDB" id="A0AAW1PQC0"/>
<organism evidence="8 9">
    <name type="scientific">[Myrmecia] bisecta</name>
    <dbReference type="NCBI Taxonomy" id="41462"/>
    <lineage>
        <taxon>Eukaryota</taxon>
        <taxon>Viridiplantae</taxon>
        <taxon>Chlorophyta</taxon>
        <taxon>core chlorophytes</taxon>
        <taxon>Trebouxiophyceae</taxon>
        <taxon>Trebouxiales</taxon>
        <taxon>Trebouxiaceae</taxon>
        <taxon>Myrmecia</taxon>
    </lineage>
</organism>
<sequence>MEDYANPLPPPPKPEGSLPKSNADFRKLLDEPRAKPAAAAAGEHAGKQRPAAKKTRRPKPEPAADRQKEDESGYRDRAAERRKGVNPDYERVNADLASTGQHVASLEAISMEESKFLGGDLDHTHLVKGLDFALLQKVRGELKTDDAAEKEAKAKVKAAKQKQELKFITPQGRALYNALFNPSKLDVSEMFLARRTAFVFDLEGEFGDTDIPTTLRRSKADCPPVQECLAGAVDSQVLERMAKIMSYMRVSAGGKSGKRLKKKEKLQMLSGLATNGTATPITRASMPGGATERDTMSPKGPRPAADGGEDIFGGAGSDYVCELPPKQNGAAAAADGAGAAAKAGSAYFDKKDDMRDLPALPSQAAAGRDDGDMDIDVEEDEEGVLPGPPPGPPGAPPPPPPPPPTEAPAGPARPPPGFDYSSAYGPSFDNQQWGGGQPYADPDQYEAYVQANVAYQANTDPEYQALMAKQQALREEGAAGSITAEAQAAGGLTQQQKEAGMASVFKRDDERLAARREADAREKDPAFVSDAYAECYPGYHEYATAVVDSDDENFNDMDSKEKGKSRYDFDTEEQWQAYKGSKEAAPKAAFQFGIKMSDGRKAHKNLGKAKDQKLNSELSKIQGILEKQGGDYSKAFEKPPALEEERAAPHAASKKRMRLG</sequence>
<evidence type="ECO:0000259" key="6">
    <source>
        <dbReference type="Pfam" id="PF07807"/>
    </source>
</evidence>
<keyword evidence="9" id="KW-1185">Reference proteome</keyword>
<dbReference type="InterPro" id="IPR012492">
    <property type="entry name" value="RED_C"/>
</dbReference>
<accession>A0AAW1PQC0</accession>
<feature type="region of interest" description="Disordered" evidence="5">
    <location>
        <begin position="1"/>
        <end position="91"/>
    </location>
</feature>
<dbReference type="InterPro" id="IPR039896">
    <property type="entry name" value="Red-like"/>
</dbReference>
<evidence type="ECO:0000313" key="9">
    <source>
        <dbReference type="Proteomes" id="UP001489004"/>
    </source>
</evidence>
<comment type="similarity">
    <text evidence="2">Belongs to the RED family.</text>
</comment>